<keyword evidence="4" id="KW-0496">Mitochondrion</keyword>
<feature type="compositionally biased region" description="Polar residues" evidence="5">
    <location>
        <begin position="1"/>
        <end position="40"/>
    </location>
</feature>
<reference evidence="7 8" key="1">
    <citation type="journal article" date="2015" name="Sci. Rep.">
        <title>Chromosome-level genome map provides insights into diverse defense mechanisms in the medicinal fungus Ganoderma sinense.</title>
        <authorList>
            <person name="Zhu Y."/>
            <person name="Xu J."/>
            <person name="Sun C."/>
            <person name="Zhou S."/>
            <person name="Xu H."/>
            <person name="Nelson D.R."/>
            <person name="Qian J."/>
            <person name="Song J."/>
            <person name="Luo H."/>
            <person name="Xiang L."/>
            <person name="Li Y."/>
            <person name="Xu Z."/>
            <person name="Ji A."/>
            <person name="Wang L."/>
            <person name="Lu S."/>
            <person name="Hayward A."/>
            <person name="Sun W."/>
            <person name="Li X."/>
            <person name="Schwartz D.C."/>
            <person name="Wang Y."/>
            <person name="Chen S."/>
        </authorList>
    </citation>
    <scope>NUCLEOTIDE SEQUENCE [LARGE SCALE GENOMIC DNA]</scope>
    <source>
        <strain evidence="7 8">ZZ0214-1</strain>
    </source>
</reference>
<protein>
    <recommendedName>
        <fullName evidence="6">Thiamine pyrophosphate enzyme central domain-containing protein</fullName>
    </recommendedName>
</protein>
<dbReference type="GO" id="GO:0050660">
    <property type="term" value="F:flavin adenine dinucleotide binding"/>
    <property type="evidence" value="ECO:0007669"/>
    <property type="project" value="TreeGrafter"/>
</dbReference>
<dbReference type="SUPFAM" id="SSF52467">
    <property type="entry name" value="DHS-like NAD/FAD-binding domain"/>
    <property type="match status" value="1"/>
</dbReference>
<dbReference type="PANTHER" id="PTHR18968:SF164">
    <property type="entry name" value="PYRUVATE DECARBOXYLASE"/>
    <property type="match status" value="1"/>
</dbReference>
<dbReference type="GO" id="GO:0009097">
    <property type="term" value="P:isoleucine biosynthetic process"/>
    <property type="evidence" value="ECO:0007669"/>
    <property type="project" value="TreeGrafter"/>
</dbReference>
<dbReference type="PANTHER" id="PTHR18968">
    <property type="entry name" value="THIAMINE PYROPHOSPHATE ENZYMES"/>
    <property type="match status" value="1"/>
</dbReference>
<dbReference type="OrthoDB" id="2867507at2759"/>
<dbReference type="GO" id="GO:0003984">
    <property type="term" value="F:acetolactate synthase activity"/>
    <property type="evidence" value="ECO:0007669"/>
    <property type="project" value="TreeGrafter"/>
</dbReference>
<keyword evidence="8" id="KW-1185">Reference proteome</keyword>
<evidence type="ECO:0000313" key="8">
    <source>
        <dbReference type="Proteomes" id="UP000230002"/>
    </source>
</evidence>
<keyword evidence="3" id="KW-0786">Thiamine pyrophosphate</keyword>
<evidence type="ECO:0000256" key="2">
    <source>
        <dbReference type="ARBA" id="ARBA00007812"/>
    </source>
</evidence>
<dbReference type="GO" id="GO:0030976">
    <property type="term" value="F:thiamine pyrophosphate binding"/>
    <property type="evidence" value="ECO:0007669"/>
    <property type="project" value="InterPro"/>
</dbReference>
<dbReference type="SUPFAM" id="SSF52518">
    <property type="entry name" value="Thiamin diphosphate-binding fold (THDP-binding)"/>
    <property type="match status" value="1"/>
</dbReference>
<dbReference type="Gene3D" id="3.40.50.1220">
    <property type="entry name" value="TPP-binding domain"/>
    <property type="match status" value="1"/>
</dbReference>
<evidence type="ECO:0000256" key="5">
    <source>
        <dbReference type="SAM" id="MobiDB-lite"/>
    </source>
</evidence>
<dbReference type="GO" id="GO:0005948">
    <property type="term" value="C:acetolactate synthase complex"/>
    <property type="evidence" value="ECO:0007669"/>
    <property type="project" value="TreeGrafter"/>
</dbReference>
<dbReference type="CDD" id="cd07035">
    <property type="entry name" value="TPP_PYR_POX_like"/>
    <property type="match status" value="1"/>
</dbReference>
<comment type="subcellular location">
    <subcellularLocation>
        <location evidence="1">Mitochondrion</location>
    </subcellularLocation>
</comment>
<sequence length="414" mass="45593">MARLLSRSSPVLTRWSRSAQPRVTRRSPASPQRLSCTSMSEPRVSGARSTMSIADTLRSSSSPAMRLIQSDRRLKGTKNEWPMWHQDVPDQPSIVRQYMRYTAQIQSGKNARQIVLRALQITTSHPKGPVYLWARRETTEEEVDESIFNEKVEFSKWPSVQGGGLPDSALNTIVDALLTAQFPLIITANAGRNPATVPLLAQLSTLLAIGIYTSCPMSMCIPWTHPHYIGTAFGGKNDLLPHADVIILLELDVGWVVAAGNAPQPGARVFVVDSDPLKMNWGWQHVDAELLCKADAETALTQLVGALDVPAAKAKVESDLVASRQARLKELRAAWVAAQEEAEAVTSLAEGSPTVPYVASTLRQAVAAQTASRGEKVLWVNESISNYPLVWTHLRRLRELARSRNGTIRCQRKP</sequence>
<dbReference type="Pfam" id="PF00205">
    <property type="entry name" value="TPP_enzyme_M"/>
    <property type="match status" value="1"/>
</dbReference>
<dbReference type="Proteomes" id="UP000230002">
    <property type="component" value="Unassembled WGS sequence"/>
</dbReference>
<dbReference type="InterPro" id="IPR012000">
    <property type="entry name" value="Thiamin_PyroP_enz_cen_dom"/>
</dbReference>
<accession>A0A2G8SMW8</accession>
<dbReference type="AlphaFoldDB" id="A0A2G8SMW8"/>
<feature type="domain" description="Thiamine pyrophosphate enzyme central" evidence="6">
    <location>
        <begin position="171"/>
        <end position="303"/>
    </location>
</feature>
<feature type="region of interest" description="Disordered" evidence="5">
    <location>
        <begin position="1"/>
        <end position="48"/>
    </location>
</feature>
<dbReference type="InterPro" id="IPR029035">
    <property type="entry name" value="DHS-like_NAD/FAD-binding_dom"/>
</dbReference>
<dbReference type="GO" id="GO:0000287">
    <property type="term" value="F:magnesium ion binding"/>
    <property type="evidence" value="ECO:0007669"/>
    <property type="project" value="InterPro"/>
</dbReference>
<dbReference type="InterPro" id="IPR045229">
    <property type="entry name" value="TPP_enz"/>
</dbReference>
<name>A0A2G8SMW8_9APHY</name>
<gene>
    <name evidence="7" type="ORF">GSI_02705</name>
</gene>
<dbReference type="EMBL" id="AYKW01000004">
    <property type="protein sequence ID" value="PIL34918.1"/>
    <property type="molecule type" value="Genomic_DNA"/>
</dbReference>
<comment type="similarity">
    <text evidence="2">Belongs to the TPP enzyme family.</text>
</comment>
<evidence type="ECO:0000256" key="1">
    <source>
        <dbReference type="ARBA" id="ARBA00004173"/>
    </source>
</evidence>
<comment type="caution">
    <text evidence="7">The sequence shown here is derived from an EMBL/GenBank/DDBJ whole genome shotgun (WGS) entry which is preliminary data.</text>
</comment>
<evidence type="ECO:0000313" key="7">
    <source>
        <dbReference type="EMBL" id="PIL34918.1"/>
    </source>
</evidence>
<evidence type="ECO:0000256" key="3">
    <source>
        <dbReference type="ARBA" id="ARBA00023052"/>
    </source>
</evidence>
<organism evidence="7 8">
    <name type="scientific">Ganoderma sinense ZZ0214-1</name>
    <dbReference type="NCBI Taxonomy" id="1077348"/>
    <lineage>
        <taxon>Eukaryota</taxon>
        <taxon>Fungi</taxon>
        <taxon>Dikarya</taxon>
        <taxon>Basidiomycota</taxon>
        <taxon>Agaricomycotina</taxon>
        <taxon>Agaricomycetes</taxon>
        <taxon>Polyporales</taxon>
        <taxon>Polyporaceae</taxon>
        <taxon>Ganoderma</taxon>
    </lineage>
</organism>
<dbReference type="STRING" id="1077348.A0A2G8SMW8"/>
<dbReference type="InterPro" id="IPR029061">
    <property type="entry name" value="THDP-binding"/>
</dbReference>
<dbReference type="GO" id="GO:0009099">
    <property type="term" value="P:L-valine biosynthetic process"/>
    <property type="evidence" value="ECO:0007669"/>
    <property type="project" value="TreeGrafter"/>
</dbReference>
<evidence type="ECO:0000256" key="4">
    <source>
        <dbReference type="ARBA" id="ARBA00023128"/>
    </source>
</evidence>
<dbReference type="Gene3D" id="3.40.50.970">
    <property type="match status" value="1"/>
</dbReference>
<dbReference type="GO" id="GO:0005739">
    <property type="term" value="C:mitochondrion"/>
    <property type="evidence" value="ECO:0007669"/>
    <property type="project" value="UniProtKB-SubCell"/>
</dbReference>
<proteinExistence type="inferred from homology"/>
<evidence type="ECO:0000259" key="6">
    <source>
        <dbReference type="Pfam" id="PF00205"/>
    </source>
</evidence>